<evidence type="ECO:0000256" key="4">
    <source>
        <dbReference type="SAM" id="SignalP"/>
    </source>
</evidence>
<dbReference type="SUPFAM" id="SSF48452">
    <property type="entry name" value="TPR-like"/>
    <property type="match status" value="1"/>
</dbReference>
<dbReference type="PANTHER" id="PTHR44858">
    <property type="entry name" value="TETRATRICOPEPTIDE REPEAT PROTEIN 6"/>
    <property type="match status" value="1"/>
</dbReference>
<dbReference type="Proteomes" id="UP000199072">
    <property type="component" value="Unassembled WGS sequence"/>
</dbReference>
<reference evidence="5 6" key="1">
    <citation type="submission" date="2016-10" db="EMBL/GenBank/DDBJ databases">
        <authorList>
            <person name="de Groot N.N."/>
        </authorList>
    </citation>
    <scope>NUCLEOTIDE SEQUENCE [LARGE SCALE GENOMIC DNA]</scope>
    <source>
        <strain evidence="5 6">47C3B</strain>
    </source>
</reference>
<evidence type="ECO:0000256" key="1">
    <source>
        <dbReference type="ARBA" id="ARBA00022737"/>
    </source>
</evidence>
<dbReference type="InterPro" id="IPR013105">
    <property type="entry name" value="TPR_2"/>
</dbReference>
<gene>
    <name evidence="5" type="ORF">SAMN05216464_105139</name>
</gene>
<dbReference type="STRING" id="1391627.SAMN05216464_105139"/>
<feature type="signal peptide" evidence="4">
    <location>
        <begin position="1"/>
        <end position="20"/>
    </location>
</feature>
<dbReference type="AlphaFoldDB" id="A0A1G7BRJ4"/>
<dbReference type="EMBL" id="FNAI01000005">
    <property type="protein sequence ID" value="SDE29754.1"/>
    <property type="molecule type" value="Genomic_DNA"/>
</dbReference>
<dbReference type="InterPro" id="IPR050498">
    <property type="entry name" value="Ycf3"/>
</dbReference>
<dbReference type="OrthoDB" id="789632at2"/>
<sequence>MRFSIIISLLIMSAVEPVLAQNAYFKLGQQAVMDGDFRSAVAHLEKACITDSTNANALWMLGYSYYHSDNYKKSITAYTKVIAIKPADAMAYYYRARAKSYLGKDNQATPADKELYLLGAIVDFTKAISINSDPNDSKYYQNRGIAYREYGMFKLQSNTHFYDKVRGVNALKASVVDLEKVLNDNPNRNDIAVLIDQSKEKLIQATSATVAKH</sequence>
<evidence type="ECO:0000256" key="3">
    <source>
        <dbReference type="PROSITE-ProRule" id="PRU00339"/>
    </source>
</evidence>
<organism evidence="5 6">
    <name type="scientific">Mucilaginibacter pineti</name>
    <dbReference type="NCBI Taxonomy" id="1391627"/>
    <lineage>
        <taxon>Bacteria</taxon>
        <taxon>Pseudomonadati</taxon>
        <taxon>Bacteroidota</taxon>
        <taxon>Sphingobacteriia</taxon>
        <taxon>Sphingobacteriales</taxon>
        <taxon>Sphingobacteriaceae</taxon>
        <taxon>Mucilaginibacter</taxon>
    </lineage>
</organism>
<evidence type="ECO:0000313" key="6">
    <source>
        <dbReference type="Proteomes" id="UP000199072"/>
    </source>
</evidence>
<dbReference type="Gene3D" id="1.25.40.10">
    <property type="entry name" value="Tetratricopeptide repeat domain"/>
    <property type="match status" value="2"/>
</dbReference>
<proteinExistence type="predicted"/>
<keyword evidence="1" id="KW-0677">Repeat</keyword>
<keyword evidence="4" id="KW-0732">Signal</keyword>
<evidence type="ECO:0000313" key="5">
    <source>
        <dbReference type="EMBL" id="SDE29754.1"/>
    </source>
</evidence>
<dbReference type="InterPro" id="IPR019734">
    <property type="entry name" value="TPR_rpt"/>
</dbReference>
<dbReference type="PROSITE" id="PS50005">
    <property type="entry name" value="TPR"/>
    <property type="match status" value="1"/>
</dbReference>
<dbReference type="SMART" id="SM00028">
    <property type="entry name" value="TPR"/>
    <property type="match status" value="2"/>
</dbReference>
<name>A0A1G7BRJ4_9SPHI</name>
<feature type="chain" id="PRO_5011683608" evidence="4">
    <location>
        <begin position="21"/>
        <end position="213"/>
    </location>
</feature>
<accession>A0A1G7BRJ4</accession>
<dbReference type="InterPro" id="IPR011990">
    <property type="entry name" value="TPR-like_helical_dom_sf"/>
</dbReference>
<dbReference type="Pfam" id="PF07719">
    <property type="entry name" value="TPR_2"/>
    <property type="match status" value="1"/>
</dbReference>
<feature type="repeat" description="TPR" evidence="3">
    <location>
        <begin position="55"/>
        <end position="88"/>
    </location>
</feature>
<evidence type="ECO:0000256" key="2">
    <source>
        <dbReference type="ARBA" id="ARBA00022803"/>
    </source>
</evidence>
<protein>
    <submittedName>
        <fullName evidence="5">Tetratricopeptide repeat-containing protein</fullName>
    </submittedName>
</protein>
<dbReference type="PANTHER" id="PTHR44858:SF1">
    <property type="entry name" value="UDP-N-ACETYLGLUCOSAMINE--PEPTIDE N-ACETYLGLUCOSAMINYLTRANSFERASE SPINDLY-RELATED"/>
    <property type="match status" value="1"/>
</dbReference>
<keyword evidence="6" id="KW-1185">Reference proteome</keyword>
<keyword evidence="2 3" id="KW-0802">TPR repeat</keyword>